<dbReference type="KEGG" id="aagg:ETAA8_40580"/>
<reference evidence="1 2" key="1">
    <citation type="submission" date="2019-02" db="EMBL/GenBank/DDBJ databases">
        <title>Deep-cultivation of Planctomycetes and their phenomic and genomic characterization uncovers novel biology.</title>
        <authorList>
            <person name="Wiegand S."/>
            <person name="Jogler M."/>
            <person name="Boedeker C."/>
            <person name="Pinto D."/>
            <person name="Vollmers J."/>
            <person name="Rivas-Marin E."/>
            <person name="Kohn T."/>
            <person name="Peeters S.H."/>
            <person name="Heuer A."/>
            <person name="Rast P."/>
            <person name="Oberbeckmann S."/>
            <person name="Bunk B."/>
            <person name="Jeske O."/>
            <person name="Meyerdierks A."/>
            <person name="Storesund J.E."/>
            <person name="Kallscheuer N."/>
            <person name="Luecker S."/>
            <person name="Lage O.M."/>
            <person name="Pohl T."/>
            <person name="Merkel B.J."/>
            <person name="Hornburger P."/>
            <person name="Mueller R.-W."/>
            <person name="Bruemmer F."/>
            <person name="Labrenz M."/>
            <person name="Spormann A.M."/>
            <person name="Op den Camp H."/>
            <person name="Overmann J."/>
            <person name="Amann R."/>
            <person name="Jetten M.S.M."/>
            <person name="Mascher T."/>
            <person name="Medema M.H."/>
            <person name="Devos D.P."/>
            <person name="Kaster A.-K."/>
            <person name="Ovreas L."/>
            <person name="Rohde M."/>
            <person name="Galperin M.Y."/>
            <person name="Jogler C."/>
        </authorList>
    </citation>
    <scope>NUCLEOTIDE SEQUENCE [LARGE SCALE GENOMIC DNA]</scope>
    <source>
        <strain evidence="1 2">ETA_A8</strain>
    </source>
</reference>
<evidence type="ECO:0000313" key="1">
    <source>
        <dbReference type="EMBL" id="QDU28952.1"/>
    </source>
</evidence>
<dbReference type="RefSeq" id="WP_145092053.1">
    <property type="nucleotide sequence ID" value="NZ_CP036274.1"/>
</dbReference>
<dbReference type="EMBL" id="CP036274">
    <property type="protein sequence ID" value="QDU28952.1"/>
    <property type="molecule type" value="Genomic_DNA"/>
</dbReference>
<gene>
    <name evidence="1" type="ORF">ETAA8_40580</name>
</gene>
<proteinExistence type="predicted"/>
<evidence type="ECO:0008006" key="3">
    <source>
        <dbReference type="Google" id="ProtNLM"/>
    </source>
</evidence>
<keyword evidence="2" id="KW-1185">Reference proteome</keyword>
<protein>
    <recommendedName>
        <fullName evidence="3">Sigma-70 family RNA polymerase sigma factor</fullName>
    </recommendedName>
</protein>
<dbReference type="Proteomes" id="UP000315017">
    <property type="component" value="Chromosome"/>
</dbReference>
<dbReference type="OrthoDB" id="263480at2"/>
<evidence type="ECO:0000313" key="2">
    <source>
        <dbReference type="Proteomes" id="UP000315017"/>
    </source>
</evidence>
<dbReference type="AlphaFoldDB" id="A0A517YFL1"/>
<name>A0A517YFL1_9BACT</name>
<organism evidence="1 2">
    <name type="scientific">Anatilimnocola aggregata</name>
    <dbReference type="NCBI Taxonomy" id="2528021"/>
    <lineage>
        <taxon>Bacteria</taxon>
        <taxon>Pseudomonadati</taxon>
        <taxon>Planctomycetota</taxon>
        <taxon>Planctomycetia</taxon>
        <taxon>Pirellulales</taxon>
        <taxon>Pirellulaceae</taxon>
        <taxon>Anatilimnocola</taxon>
    </lineage>
</organism>
<sequence>MDRSKQSHGTSADQLDSFTQGFVRKCARNLIGKFGFRHQDRDDIEQRLYLKLAKHLPAAQPDDPKWKAFVSLTVKRHIVNMVRDREAAKRDDRGTCSIYVRIGAPNDAVELSATLIHREIPSRRGRSNRTEQELLELLIDVADSISAVADDKQRELLERLESTSIAQIAREMGVPRTTLNSWLPRLREHFEKRSLKEYL</sequence>
<accession>A0A517YFL1</accession>